<dbReference type="Proteomes" id="UP000006727">
    <property type="component" value="Chromosome 7"/>
</dbReference>
<evidence type="ECO:0000313" key="4">
    <source>
        <dbReference type="EMBL" id="PNR51706.1"/>
    </source>
</evidence>
<reference evidence="4 6" key="2">
    <citation type="journal article" date="2018" name="Plant J.">
        <title>The Physcomitrella patens chromosome-scale assembly reveals moss genome structure and evolution.</title>
        <authorList>
            <person name="Lang D."/>
            <person name="Ullrich K.K."/>
            <person name="Murat F."/>
            <person name="Fuchs J."/>
            <person name="Jenkins J."/>
            <person name="Haas F.B."/>
            <person name="Piednoel M."/>
            <person name="Gundlach H."/>
            <person name="Van Bel M."/>
            <person name="Meyberg R."/>
            <person name="Vives C."/>
            <person name="Morata J."/>
            <person name="Symeonidi A."/>
            <person name="Hiss M."/>
            <person name="Muchero W."/>
            <person name="Kamisugi Y."/>
            <person name="Saleh O."/>
            <person name="Blanc G."/>
            <person name="Decker E.L."/>
            <person name="van Gessel N."/>
            <person name="Grimwood J."/>
            <person name="Hayes R.D."/>
            <person name="Graham S.W."/>
            <person name="Gunter L.E."/>
            <person name="McDaniel S.F."/>
            <person name="Hoernstein S.N.W."/>
            <person name="Larsson A."/>
            <person name="Li F.W."/>
            <person name="Perroud P.F."/>
            <person name="Phillips J."/>
            <person name="Ranjan P."/>
            <person name="Rokshar D.S."/>
            <person name="Rothfels C.J."/>
            <person name="Schneider L."/>
            <person name="Shu S."/>
            <person name="Stevenson D.W."/>
            <person name="Thummler F."/>
            <person name="Tillich M."/>
            <person name="Villarreal Aguilar J.C."/>
            <person name="Widiez T."/>
            <person name="Wong G.K."/>
            <person name="Wymore A."/>
            <person name="Zhang Y."/>
            <person name="Zimmer A.D."/>
            <person name="Quatrano R.S."/>
            <person name="Mayer K.F.X."/>
            <person name="Goodstein D."/>
            <person name="Casacuberta J.M."/>
            <person name="Vandepoele K."/>
            <person name="Reski R."/>
            <person name="Cuming A.C."/>
            <person name="Tuskan G.A."/>
            <person name="Maumus F."/>
            <person name="Salse J."/>
            <person name="Schmutz J."/>
            <person name="Rensing S.A."/>
        </authorList>
    </citation>
    <scope>NUCLEOTIDE SEQUENCE [LARGE SCALE GENOMIC DNA]</scope>
    <source>
        <strain evidence="5 6">cv. Gransden 2004</strain>
    </source>
</reference>
<dbReference type="GO" id="GO:0000184">
    <property type="term" value="P:nuclear-transcribed mRNA catabolic process, nonsense-mediated decay"/>
    <property type="evidence" value="ECO:0007669"/>
    <property type="project" value="UniProtKB-KW"/>
</dbReference>
<dbReference type="STRING" id="3218.A0A2K1KD47"/>
<evidence type="ECO:0000256" key="3">
    <source>
        <dbReference type="ARBA" id="ARBA00029509"/>
    </source>
</evidence>
<sequence length="87" mass="10346">MHYDIFIYLNLRQWSQRSLPIALEIYSKDLMSIYPILVYNTHLQKALIIFYSMIKGPTMLSFGKKLISTYKAICHVRHQLYNVISFT</sequence>
<reference evidence="4 6" key="1">
    <citation type="journal article" date="2008" name="Science">
        <title>The Physcomitrella genome reveals evolutionary insights into the conquest of land by plants.</title>
        <authorList>
            <person name="Rensing S."/>
            <person name="Lang D."/>
            <person name="Zimmer A."/>
            <person name="Terry A."/>
            <person name="Salamov A."/>
            <person name="Shapiro H."/>
            <person name="Nishiyama T."/>
            <person name="Perroud P.-F."/>
            <person name="Lindquist E."/>
            <person name="Kamisugi Y."/>
            <person name="Tanahashi T."/>
            <person name="Sakakibara K."/>
            <person name="Fujita T."/>
            <person name="Oishi K."/>
            <person name="Shin-I T."/>
            <person name="Kuroki Y."/>
            <person name="Toyoda A."/>
            <person name="Suzuki Y."/>
            <person name="Hashimoto A."/>
            <person name="Yamaguchi K."/>
            <person name="Sugano A."/>
            <person name="Kohara Y."/>
            <person name="Fujiyama A."/>
            <person name="Anterola A."/>
            <person name="Aoki S."/>
            <person name="Ashton N."/>
            <person name="Barbazuk W.B."/>
            <person name="Barker E."/>
            <person name="Bennetzen J."/>
            <person name="Bezanilla M."/>
            <person name="Blankenship R."/>
            <person name="Cho S.H."/>
            <person name="Dutcher S."/>
            <person name="Estelle M."/>
            <person name="Fawcett J.A."/>
            <person name="Gundlach H."/>
            <person name="Hanada K."/>
            <person name="Heyl A."/>
            <person name="Hicks K.A."/>
            <person name="Hugh J."/>
            <person name="Lohr M."/>
            <person name="Mayer K."/>
            <person name="Melkozernov A."/>
            <person name="Murata T."/>
            <person name="Nelson D."/>
            <person name="Pils B."/>
            <person name="Prigge M."/>
            <person name="Reiss B."/>
            <person name="Renner T."/>
            <person name="Rombauts S."/>
            <person name="Rushton P."/>
            <person name="Sanderfoot A."/>
            <person name="Schween G."/>
            <person name="Shiu S.-H."/>
            <person name="Stueber K."/>
            <person name="Theodoulou F.L."/>
            <person name="Tu H."/>
            <person name="Van de Peer Y."/>
            <person name="Verrier P.J."/>
            <person name="Waters E."/>
            <person name="Wood A."/>
            <person name="Yang L."/>
            <person name="Cove D."/>
            <person name="Cuming A."/>
            <person name="Hasebe M."/>
            <person name="Lucas S."/>
            <person name="Mishler D.B."/>
            <person name="Reski R."/>
            <person name="Grigoriev I."/>
            <person name="Quatrano R.S."/>
            <person name="Boore J.L."/>
        </authorList>
    </citation>
    <scope>NUCLEOTIDE SEQUENCE [LARGE SCALE GENOMIC DNA]</scope>
    <source>
        <strain evidence="5 6">cv. Gransden 2004</strain>
    </source>
</reference>
<proteinExistence type="inferred from homology"/>
<name>A0A2K1KD47_PHYPA</name>
<keyword evidence="2" id="KW-0866">Nonsense-mediated mRNA decay</keyword>
<evidence type="ECO:0000313" key="5">
    <source>
        <dbReference type="EnsemblPlants" id="PAC:32923027.CDS.1"/>
    </source>
</evidence>
<dbReference type="EnsemblPlants" id="Pp3c7_26050V3.1">
    <property type="protein sequence ID" value="PAC:32923027.CDS.1"/>
    <property type="gene ID" value="Pp3c7_26050"/>
</dbReference>
<dbReference type="PANTHER" id="PTHR13091">
    <property type="entry name" value="AMPLIFIED IN BREAST CANCER 2-RELATED"/>
    <property type="match status" value="1"/>
</dbReference>
<keyword evidence="6" id="KW-1185">Reference proteome</keyword>
<evidence type="ECO:0000313" key="6">
    <source>
        <dbReference type="Proteomes" id="UP000006727"/>
    </source>
</evidence>
<dbReference type="InterPro" id="IPR019354">
    <property type="entry name" value="SMG8-like"/>
</dbReference>
<evidence type="ECO:0000256" key="2">
    <source>
        <dbReference type="ARBA" id="ARBA00023161"/>
    </source>
</evidence>
<dbReference type="Gramene" id="Pp3c7_26050V3.1">
    <property type="protein sequence ID" value="PAC:32923027.CDS.1"/>
    <property type="gene ID" value="Pp3c7_26050"/>
</dbReference>
<dbReference type="PANTHER" id="PTHR13091:SF0">
    <property type="entry name" value="NONSENSE-MEDIATED MRNA DECAY FACTOR SMG8"/>
    <property type="match status" value="1"/>
</dbReference>
<comment type="similarity">
    <text evidence="1">Belongs to the SMG8 family.</text>
</comment>
<dbReference type="AlphaFoldDB" id="A0A2K1KD47"/>
<evidence type="ECO:0000256" key="1">
    <source>
        <dbReference type="ARBA" id="ARBA00006443"/>
    </source>
</evidence>
<accession>A0A2K1KD47</accession>
<dbReference type="EMBL" id="ABEU02000007">
    <property type="protein sequence ID" value="PNR51706.1"/>
    <property type="molecule type" value="Genomic_DNA"/>
</dbReference>
<organism evidence="4">
    <name type="scientific">Physcomitrium patens</name>
    <name type="common">Spreading-leaved earth moss</name>
    <name type="synonym">Physcomitrella patens</name>
    <dbReference type="NCBI Taxonomy" id="3218"/>
    <lineage>
        <taxon>Eukaryota</taxon>
        <taxon>Viridiplantae</taxon>
        <taxon>Streptophyta</taxon>
        <taxon>Embryophyta</taxon>
        <taxon>Bryophyta</taxon>
        <taxon>Bryophytina</taxon>
        <taxon>Bryopsida</taxon>
        <taxon>Funariidae</taxon>
        <taxon>Funariales</taxon>
        <taxon>Funariaceae</taxon>
        <taxon>Physcomitrium</taxon>
    </lineage>
</organism>
<gene>
    <name evidence="4" type="ORF">PHYPA_010894</name>
</gene>
<dbReference type="InParanoid" id="A0A2K1KD47"/>
<reference evidence="5" key="3">
    <citation type="submission" date="2020-12" db="UniProtKB">
        <authorList>
            <consortium name="EnsemblPlants"/>
        </authorList>
    </citation>
    <scope>IDENTIFICATION</scope>
</reference>
<protein>
    <recommendedName>
        <fullName evidence="3">Nonsense-mediated mRNA decay factor SMG8</fullName>
    </recommendedName>
</protein>